<dbReference type="InterPro" id="IPR055471">
    <property type="entry name" value="DUF7043"/>
</dbReference>
<comment type="caution">
    <text evidence="2">The sequence shown here is derived from an EMBL/GenBank/DDBJ whole genome shotgun (WGS) entry which is preliminary data.</text>
</comment>
<dbReference type="Pfam" id="PF23070">
    <property type="entry name" value="DUF7043"/>
    <property type="match status" value="1"/>
</dbReference>
<gene>
    <name evidence="2" type="ORF">CUNI_LOCUS4307</name>
</gene>
<dbReference type="AlphaFoldDB" id="A0A8S3YNT1"/>
<evidence type="ECO:0000313" key="2">
    <source>
        <dbReference type="EMBL" id="CAG5118749.1"/>
    </source>
</evidence>
<proteinExistence type="predicted"/>
<organism evidence="2 3">
    <name type="scientific">Candidula unifasciata</name>
    <dbReference type="NCBI Taxonomy" id="100452"/>
    <lineage>
        <taxon>Eukaryota</taxon>
        <taxon>Metazoa</taxon>
        <taxon>Spiralia</taxon>
        <taxon>Lophotrochozoa</taxon>
        <taxon>Mollusca</taxon>
        <taxon>Gastropoda</taxon>
        <taxon>Heterobranchia</taxon>
        <taxon>Euthyneura</taxon>
        <taxon>Panpulmonata</taxon>
        <taxon>Eupulmonata</taxon>
        <taxon>Stylommatophora</taxon>
        <taxon>Helicina</taxon>
        <taxon>Helicoidea</taxon>
        <taxon>Geomitridae</taxon>
        <taxon>Candidula</taxon>
    </lineage>
</organism>
<feature type="non-terminal residue" evidence="2">
    <location>
        <position position="269"/>
    </location>
</feature>
<evidence type="ECO:0000259" key="1">
    <source>
        <dbReference type="Pfam" id="PF23070"/>
    </source>
</evidence>
<dbReference type="EMBL" id="CAJHNH020000602">
    <property type="protein sequence ID" value="CAG5118749.1"/>
    <property type="molecule type" value="Genomic_DNA"/>
</dbReference>
<keyword evidence="3" id="KW-1185">Reference proteome</keyword>
<dbReference type="OrthoDB" id="6047467at2759"/>
<feature type="domain" description="DUF7043" evidence="1">
    <location>
        <begin position="135"/>
        <end position="245"/>
    </location>
</feature>
<sequence length="269" mass="31340">MRIESECDRGEGITFEFRREECIPKELPQKLFQRAHCVAHWTQDNYTFIILQHAEVHTKWFCLRTSDPLNDIRNAYLWLKVICDTSEKPSTERTFSSTCADELELCPEMIHYCSMAYSMHCTHTCGQCLSENQIGECTFQEQYRGTWIESSSHADVNFNIHAYSLHTENHGKYDCLNLESQHMKDRRVLLELFSNGCLPRYACVEMAKVTSSVMKFRLGNRLTWPLPSLKNQKEEVCKSDNFKSRETYGAKNAKERPAKLLVNTGNIRE</sequence>
<dbReference type="Proteomes" id="UP000678393">
    <property type="component" value="Unassembled WGS sequence"/>
</dbReference>
<protein>
    <recommendedName>
        <fullName evidence="1">DUF7043 domain-containing protein</fullName>
    </recommendedName>
</protein>
<accession>A0A8S3YNT1</accession>
<name>A0A8S3YNT1_9EUPU</name>
<evidence type="ECO:0000313" key="3">
    <source>
        <dbReference type="Proteomes" id="UP000678393"/>
    </source>
</evidence>
<reference evidence="2" key="1">
    <citation type="submission" date="2021-04" db="EMBL/GenBank/DDBJ databases">
        <authorList>
            <consortium name="Molecular Ecology Group"/>
        </authorList>
    </citation>
    <scope>NUCLEOTIDE SEQUENCE</scope>
</reference>